<dbReference type="OrthoDB" id="2692225at2"/>
<protein>
    <submittedName>
        <fullName evidence="2">SigmaK-factor processing regulatory BofA</fullName>
    </submittedName>
</protein>
<dbReference type="EMBL" id="BMLG01000033">
    <property type="protein sequence ID" value="GGM43070.1"/>
    <property type="molecule type" value="Genomic_DNA"/>
</dbReference>
<reference evidence="2" key="2">
    <citation type="submission" date="2020-09" db="EMBL/GenBank/DDBJ databases">
        <authorList>
            <person name="Sun Q."/>
            <person name="Zhou Y."/>
        </authorList>
    </citation>
    <scope>NUCLEOTIDE SEQUENCE</scope>
    <source>
        <strain evidence="2">CGMCC 1.6333</strain>
    </source>
</reference>
<dbReference type="Pfam" id="PF07441">
    <property type="entry name" value="BofA"/>
    <property type="match status" value="1"/>
</dbReference>
<reference evidence="2" key="1">
    <citation type="journal article" date="2014" name="Int. J. Syst. Evol. Microbiol.">
        <title>Complete genome sequence of Corynebacterium casei LMG S-19264T (=DSM 44701T), isolated from a smear-ripened cheese.</title>
        <authorList>
            <consortium name="US DOE Joint Genome Institute (JGI-PGF)"/>
            <person name="Walter F."/>
            <person name="Albersmeier A."/>
            <person name="Kalinowski J."/>
            <person name="Ruckert C."/>
        </authorList>
    </citation>
    <scope>NUCLEOTIDE SEQUENCE</scope>
    <source>
        <strain evidence="2">CGMCC 1.6333</strain>
    </source>
</reference>
<comment type="caution">
    <text evidence="2">The sequence shown here is derived from an EMBL/GenBank/DDBJ whole genome shotgun (WGS) entry which is preliminary data.</text>
</comment>
<evidence type="ECO:0000313" key="2">
    <source>
        <dbReference type="EMBL" id="GGM43070.1"/>
    </source>
</evidence>
<evidence type="ECO:0000256" key="1">
    <source>
        <dbReference type="SAM" id="Phobius"/>
    </source>
</evidence>
<keyword evidence="1" id="KW-1133">Transmembrane helix</keyword>
<gene>
    <name evidence="2" type="ORF">GCM10011351_31290</name>
</gene>
<feature type="transmembrane region" description="Helical" evidence="1">
    <location>
        <begin position="62"/>
        <end position="87"/>
    </location>
</feature>
<keyword evidence="1" id="KW-0472">Membrane</keyword>
<feature type="transmembrane region" description="Helical" evidence="1">
    <location>
        <begin position="6"/>
        <end position="25"/>
    </location>
</feature>
<name>A0A917WZ55_9BACI</name>
<proteinExistence type="predicted"/>
<dbReference type="InterPro" id="IPR010001">
    <property type="entry name" value="BofA"/>
</dbReference>
<dbReference type="RefSeq" id="WP_117157291.1">
    <property type="nucleotide sequence ID" value="NZ_BMLG01000033.1"/>
</dbReference>
<keyword evidence="1" id="KW-0812">Transmembrane</keyword>
<evidence type="ECO:0000313" key="3">
    <source>
        <dbReference type="Proteomes" id="UP000618460"/>
    </source>
</evidence>
<dbReference type="AlphaFoldDB" id="A0A917WZ55"/>
<keyword evidence="3" id="KW-1185">Reference proteome</keyword>
<sequence>MGSSIVIISIIALIVILLVVGAPVKPMRWLMHGTVKLVIGVLFLFFFNAFGASIGLHLPINIFTAVIAGFLGIPGLVSLTALHIFVFA</sequence>
<accession>A0A917WZ55</accession>
<organism evidence="2 3">
    <name type="scientific">Paraliobacillus quinghaiensis</name>
    <dbReference type="NCBI Taxonomy" id="470815"/>
    <lineage>
        <taxon>Bacteria</taxon>
        <taxon>Bacillati</taxon>
        <taxon>Bacillota</taxon>
        <taxon>Bacilli</taxon>
        <taxon>Bacillales</taxon>
        <taxon>Bacillaceae</taxon>
        <taxon>Paraliobacillus</taxon>
    </lineage>
</organism>
<dbReference type="Proteomes" id="UP000618460">
    <property type="component" value="Unassembled WGS sequence"/>
</dbReference>
<dbReference type="NCBIfam" id="TIGR02862">
    <property type="entry name" value="spore_BofA"/>
    <property type="match status" value="1"/>
</dbReference>
<feature type="transmembrane region" description="Helical" evidence="1">
    <location>
        <begin position="37"/>
        <end position="56"/>
    </location>
</feature>